<dbReference type="GO" id="GO:0010082">
    <property type="term" value="P:regulation of root meristem growth"/>
    <property type="evidence" value="ECO:0007669"/>
    <property type="project" value="InterPro"/>
</dbReference>
<feature type="compositionally biased region" description="Basic and acidic residues" evidence="1">
    <location>
        <begin position="190"/>
        <end position="211"/>
    </location>
</feature>
<evidence type="ECO:0000256" key="2">
    <source>
        <dbReference type="SAM" id="SignalP"/>
    </source>
</evidence>
<accession>A0A8T1QRK4</accession>
<reference evidence="3" key="1">
    <citation type="submission" date="2020-12" db="EMBL/GenBank/DDBJ databases">
        <title>WGS assembly of Carya illinoinensis cv. Pawnee.</title>
        <authorList>
            <person name="Platts A."/>
            <person name="Shu S."/>
            <person name="Wright S."/>
            <person name="Barry K."/>
            <person name="Edger P."/>
            <person name="Pires J.C."/>
            <person name="Schmutz J."/>
        </authorList>
    </citation>
    <scope>NUCLEOTIDE SEQUENCE</scope>
    <source>
        <tissue evidence="3">Leaf</tissue>
    </source>
</reference>
<name>A0A8T1QRK4_CARIL</name>
<feature type="region of interest" description="Disordered" evidence="1">
    <location>
        <begin position="226"/>
        <end position="247"/>
    </location>
</feature>
<dbReference type="PANTHER" id="PTHR36313">
    <property type="entry name" value="ROOT MERISTEM GROWTH FACTOR 2"/>
    <property type="match status" value="1"/>
</dbReference>
<gene>
    <name evidence="3" type="ORF">CIPAW_04G051300</name>
</gene>
<dbReference type="Proteomes" id="UP000811609">
    <property type="component" value="Chromosome 4"/>
</dbReference>
<organism evidence="3 4">
    <name type="scientific">Carya illinoinensis</name>
    <name type="common">Pecan</name>
    <dbReference type="NCBI Taxonomy" id="32201"/>
    <lineage>
        <taxon>Eukaryota</taxon>
        <taxon>Viridiplantae</taxon>
        <taxon>Streptophyta</taxon>
        <taxon>Embryophyta</taxon>
        <taxon>Tracheophyta</taxon>
        <taxon>Spermatophyta</taxon>
        <taxon>Magnoliopsida</taxon>
        <taxon>eudicotyledons</taxon>
        <taxon>Gunneridae</taxon>
        <taxon>Pentapetalae</taxon>
        <taxon>rosids</taxon>
        <taxon>fabids</taxon>
        <taxon>Fagales</taxon>
        <taxon>Juglandaceae</taxon>
        <taxon>Carya</taxon>
    </lineage>
</organism>
<proteinExistence type="predicted"/>
<dbReference type="PANTHER" id="PTHR36313:SF7">
    <property type="entry name" value="OS09G0474600 PROTEIN"/>
    <property type="match status" value="1"/>
</dbReference>
<dbReference type="EMBL" id="CM031812">
    <property type="protein sequence ID" value="KAG6656879.1"/>
    <property type="molecule type" value="Genomic_DNA"/>
</dbReference>
<sequence>MVHLRFTSFVLGLLFVMPLLRESSAYAQQDGLCYESYDPPHMSVGEEGYFAAKENNVAVSKARLGVPADGVNGAGLGKIWHGGRKMAVQKVLLSEEIEREDHGLNGRTSEISGATHSDGILDLEVLKGADFKNNMNMLRPKSSKSASWGIPRITIEPAQFPNTNPDQQYYRDSAKAVLSNKAASLGSSSRSDKTVSDHQERYDTSLQRDETQRLLEATKEIVSLMHKDYGKMARRKPPSNNQDPWRH</sequence>
<feature type="signal peptide" evidence="2">
    <location>
        <begin position="1"/>
        <end position="25"/>
    </location>
</feature>
<dbReference type="InterPro" id="IPR038804">
    <property type="entry name" value="RGF3"/>
</dbReference>
<feature type="compositionally biased region" description="Polar residues" evidence="1">
    <location>
        <begin position="238"/>
        <end position="247"/>
    </location>
</feature>
<evidence type="ECO:0000313" key="4">
    <source>
        <dbReference type="Proteomes" id="UP000811609"/>
    </source>
</evidence>
<dbReference type="AlphaFoldDB" id="A0A8T1QRK4"/>
<feature type="chain" id="PRO_5035933216" evidence="2">
    <location>
        <begin position="26"/>
        <end position="247"/>
    </location>
</feature>
<evidence type="ECO:0000313" key="3">
    <source>
        <dbReference type="EMBL" id="KAG6656879.1"/>
    </source>
</evidence>
<comment type="caution">
    <text evidence="3">The sequence shown here is derived from an EMBL/GenBank/DDBJ whole genome shotgun (WGS) entry which is preliminary data.</text>
</comment>
<dbReference type="GO" id="GO:0008083">
    <property type="term" value="F:growth factor activity"/>
    <property type="evidence" value="ECO:0007669"/>
    <property type="project" value="InterPro"/>
</dbReference>
<feature type="region of interest" description="Disordered" evidence="1">
    <location>
        <begin position="181"/>
        <end position="211"/>
    </location>
</feature>
<keyword evidence="4" id="KW-1185">Reference proteome</keyword>
<protein>
    <submittedName>
        <fullName evidence="3">Uncharacterized protein</fullName>
    </submittedName>
</protein>
<keyword evidence="2" id="KW-0732">Signal</keyword>
<evidence type="ECO:0000256" key="1">
    <source>
        <dbReference type="SAM" id="MobiDB-lite"/>
    </source>
</evidence>